<proteinExistence type="predicted"/>
<name>A0A174AC08_9FIRM</name>
<dbReference type="EMBL" id="CYZA01000006">
    <property type="protein sequence ID" value="CUN85409.1"/>
    <property type="molecule type" value="Genomic_DNA"/>
</dbReference>
<dbReference type="Proteomes" id="UP000095447">
    <property type="component" value="Unassembled WGS sequence"/>
</dbReference>
<sequence>MEILECPLYKECKEEECPYFENEDCTYYTKKEQETE</sequence>
<reference evidence="1 2" key="1">
    <citation type="submission" date="2015-09" db="EMBL/GenBank/DDBJ databases">
        <authorList>
            <consortium name="Pathogen Informatics"/>
        </authorList>
    </citation>
    <scope>NUCLEOTIDE SEQUENCE [LARGE SCALE GENOMIC DNA]</scope>
    <source>
        <strain evidence="1 2">2789STDY5608838</strain>
    </source>
</reference>
<protein>
    <submittedName>
        <fullName evidence="1">Uncharacterized protein</fullName>
    </submittedName>
</protein>
<evidence type="ECO:0000313" key="2">
    <source>
        <dbReference type="Proteomes" id="UP000095447"/>
    </source>
</evidence>
<gene>
    <name evidence="1" type="ORF">ERS852395_01523</name>
</gene>
<organism evidence="1 2">
    <name type="scientific">Blautia obeum</name>
    <dbReference type="NCBI Taxonomy" id="40520"/>
    <lineage>
        <taxon>Bacteria</taxon>
        <taxon>Bacillati</taxon>
        <taxon>Bacillota</taxon>
        <taxon>Clostridia</taxon>
        <taxon>Lachnospirales</taxon>
        <taxon>Lachnospiraceae</taxon>
        <taxon>Blautia</taxon>
    </lineage>
</organism>
<evidence type="ECO:0000313" key="1">
    <source>
        <dbReference type="EMBL" id="CUN85409.1"/>
    </source>
</evidence>
<accession>A0A174AC08</accession>
<dbReference type="AlphaFoldDB" id="A0A174AC08"/>